<feature type="signal peptide" evidence="1">
    <location>
        <begin position="1"/>
        <end position="21"/>
    </location>
</feature>
<dbReference type="Gene3D" id="3.40.50.1820">
    <property type="entry name" value="alpha/beta hydrolase"/>
    <property type="match status" value="1"/>
</dbReference>
<dbReference type="InterPro" id="IPR053228">
    <property type="entry name" value="Stereospecific_Lipase"/>
</dbReference>
<evidence type="ECO:0000256" key="1">
    <source>
        <dbReference type="SAM" id="SignalP"/>
    </source>
</evidence>
<dbReference type="Pfam" id="PF01674">
    <property type="entry name" value="Lipase_2"/>
    <property type="match status" value="1"/>
</dbReference>
<sequence length="282" mass="30286">MQALIAWIGLTLSCLATHLSAEPLPRPDKPTIPESSSWTESLLSRVFLGHAVPAGANNWSCRPSHGENPVVLIHGTFSSSALSFGALAPRLSNAGVCVFTLNYGGKSDSDWFQGVEAVDDSAQEVTRFIGLVKAATGARHVTLVGHSQGGLVGFYSLKFLGARQDVNRFIALAPSVQGTRIAKTPKRSEVEYCLACADQHPKSDIVQSLRQGGITVPGVSYAVLASKNDQVVLPVESQFVREPGVQNLYIQDVYPEKTVSHSGMLYDDDSLTLIVDLVLGRR</sequence>
<keyword evidence="3" id="KW-1185">Reference proteome</keyword>
<reference evidence="2 3" key="1">
    <citation type="submission" date="2022-07" db="EMBL/GenBank/DDBJ databases">
        <authorList>
            <person name="Xamxidin M."/>
            <person name="Wu M."/>
        </authorList>
    </citation>
    <scope>NUCLEOTIDE SEQUENCE [LARGE SCALE GENOMIC DNA]</scope>
    <source>
        <strain evidence="2 3">NBRC 111650</strain>
    </source>
</reference>
<gene>
    <name evidence="2" type="ORF">NQT62_12105</name>
</gene>
<protein>
    <submittedName>
        <fullName evidence="2">Alpha/beta fold hydrolase</fullName>
    </submittedName>
</protein>
<feature type="chain" id="PRO_5045720682" evidence="1">
    <location>
        <begin position="22"/>
        <end position="282"/>
    </location>
</feature>
<dbReference type="InterPro" id="IPR029058">
    <property type="entry name" value="AB_hydrolase_fold"/>
</dbReference>
<dbReference type="Proteomes" id="UP001204142">
    <property type="component" value="Unassembled WGS sequence"/>
</dbReference>
<keyword evidence="2" id="KW-0378">Hydrolase</keyword>
<dbReference type="InterPro" id="IPR002918">
    <property type="entry name" value="Lipase_EstA/Esterase_EstB"/>
</dbReference>
<dbReference type="SUPFAM" id="SSF53474">
    <property type="entry name" value="alpha/beta-Hydrolases"/>
    <property type="match status" value="1"/>
</dbReference>
<proteinExistence type="predicted"/>
<dbReference type="RefSeq" id="WP_256764978.1">
    <property type="nucleotide sequence ID" value="NZ_JANIGO010000004.1"/>
</dbReference>
<organism evidence="2 3">
    <name type="scientific">Limnobacter humi</name>
    <dbReference type="NCBI Taxonomy" id="1778671"/>
    <lineage>
        <taxon>Bacteria</taxon>
        <taxon>Pseudomonadati</taxon>
        <taxon>Pseudomonadota</taxon>
        <taxon>Betaproteobacteria</taxon>
        <taxon>Burkholderiales</taxon>
        <taxon>Burkholderiaceae</taxon>
        <taxon>Limnobacter</taxon>
    </lineage>
</organism>
<evidence type="ECO:0000313" key="3">
    <source>
        <dbReference type="Proteomes" id="UP001204142"/>
    </source>
</evidence>
<evidence type="ECO:0000313" key="2">
    <source>
        <dbReference type="EMBL" id="MCQ8897177.1"/>
    </source>
</evidence>
<keyword evidence="1" id="KW-0732">Signal</keyword>
<accession>A0ABT1WI36</accession>
<comment type="caution">
    <text evidence="2">The sequence shown here is derived from an EMBL/GenBank/DDBJ whole genome shotgun (WGS) entry which is preliminary data.</text>
</comment>
<dbReference type="GO" id="GO:0016787">
    <property type="term" value="F:hydrolase activity"/>
    <property type="evidence" value="ECO:0007669"/>
    <property type="project" value="UniProtKB-KW"/>
</dbReference>
<dbReference type="PANTHER" id="PTHR37574:SF1">
    <property type="entry name" value="LIPASE B"/>
    <property type="match status" value="1"/>
</dbReference>
<dbReference type="PANTHER" id="PTHR37574">
    <property type="entry name" value="LIPASE B"/>
    <property type="match status" value="1"/>
</dbReference>
<name>A0ABT1WI36_9BURK</name>
<dbReference type="EMBL" id="JANIGO010000004">
    <property type="protein sequence ID" value="MCQ8897177.1"/>
    <property type="molecule type" value="Genomic_DNA"/>
</dbReference>